<proteinExistence type="predicted"/>
<dbReference type="Proteomes" id="UP000252182">
    <property type="component" value="Chromosome"/>
</dbReference>
<protein>
    <submittedName>
        <fullName evidence="1">Uncharacterized protein</fullName>
    </submittedName>
</protein>
<keyword evidence="2" id="KW-1185">Reference proteome</keyword>
<dbReference type="Gene3D" id="3.40.50.150">
    <property type="entry name" value="Vaccinia Virus protein VP39"/>
    <property type="match status" value="1"/>
</dbReference>
<dbReference type="EMBL" id="CP031124">
    <property type="protein sequence ID" value="AXF84743.1"/>
    <property type="molecule type" value="Genomic_DNA"/>
</dbReference>
<dbReference type="SUPFAM" id="SSF53335">
    <property type="entry name" value="S-adenosyl-L-methionine-dependent methyltransferases"/>
    <property type="match status" value="1"/>
</dbReference>
<dbReference type="InterPro" id="IPR029063">
    <property type="entry name" value="SAM-dependent_MTases_sf"/>
</dbReference>
<reference evidence="2" key="1">
    <citation type="submission" date="2018-07" db="EMBL/GenBank/DDBJ databases">
        <authorList>
            <person name="Kim H."/>
        </authorList>
    </citation>
    <scope>NUCLEOTIDE SEQUENCE [LARGE SCALE GENOMIC DNA]</scope>
    <source>
        <strain evidence="2">F02</strain>
    </source>
</reference>
<dbReference type="OrthoDB" id="9007998at2"/>
<sequence length="505" mass="57019">MMIAPPVHITALSSGEDSFSERMLLLTHGIRSLGYDVTSAHALLNPNAINIVLGSHSSADPLNSWTRLSQLASDIIIYNWELAANEATCFNQRYVRQMIHTHVWDAHLNNVHALRHAGVHDIHHVPMAYVADMHHVPTVAEQDIDVLLYGVMRPRHQTTVDALRAKGLNVQIAEQTGWTNQGLDALIARSKIILNMHRSDSAKAIETSHMAYPLVHRKVVIAETFSETDMDDDICAAVLYGHTEQLPQLCWDLAHDDARRHELERNGFELFSQHSAARTLIKPAIERYLAQSKLTPPEIGNLINHSVALPTTLQLGAGEAWHYSYCNVDARADFAPDLPIDIGAPLPFGQSLNSWRFGQTMLEPAYFDKIIAKDVFQRVKDFKQSLKNCLDLLKDGGTLHISVPLDLSYDAWSHIDDRRAFNDTTWEHIVNDFWLYGFNTHRFDIIETGYGVNNAYGVAVLTDNGGDWLAGRRTPRVVDRQNLVLRKRPLNEEDQGFLLQPRFMD</sequence>
<gene>
    <name evidence="1" type="ORF">DTO96_100453</name>
</gene>
<accession>A0A345D8Q5</accession>
<evidence type="ECO:0000313" key="2">
    <source>
        <dbReference type="Proteomes" id="UP000252182"/>
    </source>
</evidence>
<dbReference type="KEGG" id="hyf:DTO96_100453"/>
<organism evidence="1 2">
    <name type="scientific">Ephemeroptericola cinctiostellae</name>
    <dbReference type="NCBI Taxonomy" id="2268024"/>
    <lineage>
        <taxon>Bacteria</taxon>
        <taxon>Pseudomonadati</taxon>
        <taxon>Pseudomonadota</taxon>
        <taxon>Betaproteobacteria</taxon>
        <taxon>Burkholderiales</taxon>
        <taxon>Burkholderiaceae</taxon>
        <taxon>Ephemeroptericola</taxon>
    </lineage>
</organism>
<dbReference type="RefSeq" id="WP_114562013.1">
    <property type="nucleotide sequence ID" value="NZ_CP031124.1"/>
</dbReference>
<name>A0A345D8Q5_9BURK</name>
<dbReference type="AlphaFoldDB" id="A0A345D8Q5"/>
<evidence type="ECO:0000313" key="1">
    <source>
        <dbReference type="EMBL" id="AXF84743.1"/>
    </source>
</evidence>